<keyword evidence="2" id="KW-1185">Reference proteome</keyword>
<evidence type="ECO:0000313" key="1">
    <source>
        <dbReference type="EMBL" id="UYV72845.1"/>
    </source>
</evidence>
<evidence type="ECO:0000313" key="2">
    <source>
        <dbReference type="Proteomes" id="UP001235939"/>
    </source>
</evidence>
<organism evidence="1 2">
    <name type="scientific">Cordylochernes scorpioides</name>
    <dbReference type="NCBI Taxonomy" id="51811"/>
    <lineage>
        <taxon>Eukaryota</taxon>
        <taxon>Metazoa</taxon>
        <taxon>Ecdysozoa</taxon>
        <taxon>Arthropoda</taxon>
        <taxon>Chelicerata</taxon>
        <taxon>Arachnida</taxon>
        <taxon>Pseudoscorpiones</taxon>
        <taxon>Cheliferoidea</taxon>
        <taxon>Chernetidae</taxon>
        <taxon>Cordylochernes</taxon>
    </lineage>
</organism>
<reference evidence="1 2" key="1">
    <citation type="submission" date="2022-01" db="EMBL/GenBank/DDBJ databases">
        <title>A chromosomal length assembly of Cordylochernes scorpioides.</title>
        <authorList>
            <person name="Zeh D."/>
            <person name="Zeh J."/>
        </authorList>
    </citation>
    <scope>NUCLEOTIDE SEQUENCE [LARGE SCALE GENOMIC DNA]</scope>
    <source>
        <strain evidence="1">IN4F17</strain>
        <tissue evidence="1">Whole Body</tissue>
    </source>
</reference>
<dbReference type="Proteomes" id="UP001235939">
    <property type="component" value="Chromosome 10"/>
</dbReference>
<accession>A0ABY6KZ66</accession>
<proteinExistence type="predicted"/>
<protein>
    <submittedName>
        <fullName evidence="1">Uncharacterized protein</fullName>
    </submittedName>
</protein>
<dbReference type="EMBL" id="CP092872">
    <property type="protein sequence ID" value="UYV72845.1"/>
    <property type="molecule type" value="Genomic_DNA"/>
</dbReference>
<sequence length="94" mass="10339">MALKGRRFNTRESLIADSKKVRDTGQDTRVKLGKEGWTLAASAAMWQALKTAFLCGGGQSLVTYAARRRRGDLPPGVWMIRQGEPDIGAVYKTV</sequence>
<name>A0ABY6KZ66_9ARAC</name>
<gene>
    <name evidence="1" type="ORF">LAZ67_10000973</name>
</gene>